<reference evidence="2" key="1">
    <citation type="submission" date="2022-10" db="EMBL/GenBank/DDBJ databases">
        <title>The WGS of Solirubrobacter ginsenosidimutans DSM 21036.</title>
        <authorList>
            <person name="Jiang Z."/>
        </authorList>
    </citation>
    <scope>NUCLEOTIDE SEQUENCE</scope>
    <source>
        <strain evidence="2">DSM 21036</strain>
    </source>
</reference>
<comment type="caution">
    <text evidence="2">The sequence shown here is derived from an EMBL/GenBank/DDBJ whole genome shotgun (WGS) entry which is preliminary data.</text>
</comment>
<evidence type="ECO:0000259" key="1">
    <source>
        <dbReference type="PROSITE" id="PS51831"/>
    </source>
</evidence>
<dbReference type="AlphaFoldDB" id="A0A9X3S3U5"/>
<dbReference type="PANTHER" id="PTHR35569:SF1">
    <property type="entry name" value="CYANAMIDE HYDRATASE DDI2-RELATED"/>
    <property type="match status" value="1"/>
</dbReference>
<accession>A0A9X3S3U5</accession>
<dbReference type="CDD" id="cd00077">
    <property type="entry name" value="HDc"/>
    <property type="match status" value="1"/>
</dbReference>
<feature type="domain" description="HD" evidence="1">
    <location>
        <begin position="33"/>
        <end position="149"/>
    </location>
</feature>
<protein>
    <submittedName>
        <fullName evidence="2">HD domain-containing protein</fullName>
    </submittedName>
</protein>
<dbReference type="RefSeq" id="WP_270038714.1">
    <property type="nucleotide sequence ID" value="NZ_JAPDOD010000004.1"/>
</dbReference>
<proteinExistence type="predicted"/>
<evidence type="ECO:0000313" key="2">
    <source>
        <dbReference type="EMBL" id="MDA0159943.1"/>
    </source>
</evidence>
<keyword evidence="3" id="KW-1185">Reference proteome</keyword>
<name>A0A9X3S3U5_9ACTN</name>
<gene>
    <name evidence="2" type="ORF">OM076_06705</name>
</gene>
<dbReference type="Proteomes" id="UP001149140">
    <property type="component" value="Unassembled WGS sequence"/>
</dbReference>
<dbReference type="SUPFAM" id="SSF109604">
    <property type="entry name" value="HD-domain/PDEase-like"/>
    <property type="match status" value="1"/>
</dbReference>
<dbReference type="EMBL" id="JAPDOD010000004">
    <property type="protein sequence ID" value="MDA0159943.1"/>
    <property type="molecule type" value="Genomic_DNA"/>
</dbReference>
<dbReference type="Gene3D" id="1.10.3210.10">
    <property type="entry name" value="Hypothetical protein af1432"/>
    <property type="match status" value="1"/>
</dbReference>
<dbReference type="Pfam" id="PF01966">
    <property type="entry name" value="HD"/>
    <property type="match status" value="1"/>
</dbReference>
<dbReference type="PANTHER" id="PTHR35569">
    <property type="entry name" value="CYANAMIDE HYDRATASE DDI2-RELATED"/>
    <property type="match status" value="1"/>
</dbReference>
<dbReference type="InterPro" id="IPR003607">
    <property type="entry name" value="HD/PDEase_dom"/>
</dbReference>
<dbReference type="InterPro" id="IPR006674">
    <property type="entry name" value="HD_domain"/>
</dbReference>
<evidence type="ECO:0000313" key="3">
    <source>
        <dbReference type="Proteomes" id="UP001149140"/>
    </source>
</evidence>
<organism evidence="2 3">
    <name type="scientific">Solirubrobacter ginsenosidimutans</name>
    <dbReference type="NCBI Taxonomy" id="490573"/>
    <lineage>
        <taxon>Bacteria</taxon>
        <taxon>Bacillati</taxon>
        <taxon>Actinomycetota</taxon>
        <taxon>Thermoleophilia</taxon>
        <taxon>Solirubrobacterales</taxon>
        <taxon>Solirubrobacteraceae</taxon>
        <taxon>Solirubrobacter</taxon>
    </lineage>
</organism>
<dbReference type="PROSITE" id="PS51831">
    <property type="entry name" value="HD"/>
    <property type="match status" value="1"/>
</dbReference>
<sequence>MADATTIAGIRVPDSALAREATEFVRDVSTQLLYDHSRRVFLWGSLLGRRRGLEFDAELLYVGAMFHDIGLLDGHRSTHQRFELDGADAARAFLERHGVPEPEITLVWDAIALHTTPEIPHRKRAEVALVTTGVECDVLGLHADELAPEQRSEIIAAHPRTGFKSGIVDAFFDGMRDRPDTTFGTMNTDILEGRLAGYVRPNFCQLIAANPLGG</sequence>